<dbReference type="GO" id="GO:0031625">
    <property type="term" value="F:ubiquitin protein ligase binding"/>
    <property type="evidence" value="ECO:0007669"/>
    <property type="project" value="InterPro"/>
</dbReference>
<feature type="chain" id="PRO_5042864781" evidence="10">
    <location>
        <begin position="21"/>
        <end position="285"/>
    </location>
</feature>
<keyword evidence="6" id="KW-1133">Transmembrane helix</keyword>
<reference evidence="12 13" key="1">
    <citation type="submission" date="2019-10" db="EMBL/GenBank/DDBJ databases">
        <title>Assembly and Annotation for the nematode Trichostrongylus colubriformis.</title>
        <authorList>
            <person name="Martin J."/>
        </authorList>
    </citation>
    <scope>NUCLEOTIDE SEQUENCE [LARGE SCALE GENOMIC DNA]</scope>
    <source>
        <strain evidence="12">G859</strain>
        <tissue evidence="12">Whole worm</tissue>
    </source>
</reference>
<dbReference type="GO" id="GO:0015485">
    <property type="term" value="F:cholesterol binding"/>
    <property type="evidence" value="ECO:0007669"/>
    <property type="project" value="TreeGrafter"/>
</dbReference>
<dbReference type="Pfam" id="PF01145">
    <property type="entry name" value="Band_7"/>
    <property type="match status" value="1"/>
</dbReference>
<dbReference type="PANTHER" id="PTHR15351:SF3">
    <property type="entry name" value="ERLIN"/>
    <property type="match status" value="1"/>
</dbReference>
<evidence type="ECO:0000256" key="5">
    <source>
        <dbReference type="ARBA" id="ARBA00022968"/>
    </source>
</evidence>
<dbReference type="PANTHER" id="PTHR15351">
    <property type="entry name" value="ERLIN (ER LIPID RAFT ASSOCIATED PROTEIN) HOMOLOG"/>
    <property type="match status" value="1"/>
</dbReference>
<name>A0AAN8FL04_TRICO</name>
<keyword evidence="7" id="KW-0472">Membrane</keyword>
<evidence type="ECO:0000256" key="10">
    <source>
        <dbReference type="SAM" id="SignalP"/>
    </source>
</evidence>
<dbReference type="InterPro" id="IPR001107">
    <property type="entry name" value="Band_7"/>
</dbReference>
<keyword evidence="4" id="KW-0256">Endoplasmic reticulum</keyword>
<dbReference type="EMBL" id="WIXE01007122">
    <property type="protein sequence ID" value="KAK5980692.1"/>
    <property type="molecule type" value="Genomic_DNA"/>
</dbReference>
<comment type="similarity">
    <text evidence="2">Belongs to the band 7/mec-2 family.</text>
</comment>
<keyword evidence="3" id="KW-0812">Transmembrane</keyword>
<comment type="subcellular location">
    <subcellularLocation>
        <location evidence="1">Endoplasmic reticulum membrane</location>
        <topology evidence="1">Single-pass type II membrane protein</topology>
    </subcellularLocation>
</comment>
<dbReference type="SMART" id="SM00244">
    <property type="entry name" value="PHB"/>
    <property type="match status" value="1"/>
</dbReference>
<dbReference type="AlphaFoldDB" id="A0AAN8FL04"/>
<evidence type="ECO:0000256" key="7">
    <source>
        <dbReference type="ARBA" id="ARBA00023136"/>
    </source>
</evidence>
<dbReference type="GO" id="GO:0032933">
    <property type="term" value="P:SREBP signaling pathway"/>
    <property type="evidence" value="ECO:0007669"/>
    <property type="project" value="TreeGrafter"/>
</dbReference>
<dbReference type="GO" id="GO:0005789">
    <property type="term" value="C:endoplasmic reticulum membrane"/>
    <property type="evidence" value="ECO:0007669"/>
    <property type="project" value="UniProtKB-SubCell"/>
</dbReference>
<feature type="coiled-coil region" evidence="9">
    <location>
        <begin position="186"/>
        <end position="213"/>
    </location>
</feature>
<keyword evidence="10" id="KW-0732">Signal</keyword>
<keyword evidence="9" id="KW-0175">Coiled coil</keyword>
<proteinExistence type="inferred from homology"/>
<protein>
    <submittedName>
        <fullName evidence="12">Erlin-1 endoplasmic reticulum lipid raft-associated protein</fullName>
    </submittedName>
</protein>
<sequence>MAGLVLGIFAAASILMIISLHHIEEGHVGVYFRGGALLTKVSAPGYHLMIPFVTSFKIYDIVKNYTVDYDKPLIFNKVHHEVNQFCSSHSLQEVYIDLFDQIDENLKTALQEDLTVMAPGLFVQAVRVTKPKIPEAIRHNYEQMEAEKTKLLVAVQHQRVVEKEAETDRKKAVIEAEKKAQVAAIMHKQTIAEKETQKKISQLEDESHLASQKAKADAEFYRVQREAEANRLLLTPEYLELRRIEAIAKNNKIFYGQDIPSVFFHSDDVAAMAQSAAGTSKKPSS</sequence>
<evidence type="ECO:0000313" key="12">
    <source>
        <dbReference type="EMBL" id="KAK5980692.1"/>
    </source>
</evidence>
<evidence type="ECO:0000256" key="3">
    <source>
        <dbReference type="ARBA" id="ARBA00022692"/>
    </source>
</evidence>
<dbReference type="InterPro" id="IPR033294">
    <property type="entry name" value="Erlin1/2"/>
</dbReference>
<organism evidence="12 13">
    <name type="scientific">Trichostrongylus colubriformis</name>
    <name type="common">Black scour worm</name>
    <dbReference type="NCBI Taxonomy" id="6319"/>
    <lineage>
        <taxon>Eukaryota</taxon>
        <taxon>Metazoa</taxon>
        <taxon>Ecdysozoa</taxon>
        <taxon>Nematoda</taxon>
        <taxon>Chromadorea</taxon>
        <taxon>Rhabditida</taxon>
        <taxon>Rhabditina</taxon>
        <taxon>Rhabditomorpha</taxon>
        <taxon>Strongyloidea</taxon>
        <taxon>Trichostrongylidae</taxon>
        <taxon>Trichostrongylus</taxon>
    </lineage>
</organism>
<evidence type="ECO:0000256" key="8">
    <source>
        <dbReference type="ARBA" id="ARBA00023180"/>
    </source>
</evidence>
<evidence type="ECO:0000256" key="6">
    <source>
        <dbReference type="ARBA" id="ARBA00022989"/>
    </source>
</evidence>
<dbReference type="Proteomes" id="UP001331761">
    <property type="component" value="Unassembled WGS sequence"/>
</dbReference>
<evidence type="ECO:0000313" key="13">
    <source>
        <dbReference type="Proteomes" id="UP001331761"/>
    </source>
</evidence>
<feature type="domain" description="Band 7" evidence="11">
    <location>
        <begin position="18"/>
        <end position="145"/>
    </location>
</feature>
<keyword evidence="8" id="KW-0325">Glycoprotein</keyword>
<comment type="caution">
    <text evidence="12">The sequence shown here is derived from an EMBL/GenBank/DDBJ whole genome shotgun (WGS) entry which is preliminary data.</text>
</comment>
<evidence type="ECO:0000256" key="9">
    <source>
        <dbReference type="SAM" id="Coils"/>
    </source>
</evidence>
<evidence type="ECO:0000256" key="4">
    <source>
        <dbReference type="ARBA" id="ARBA00022824"/>
    </source>
</evidence>
<evidence type="ECO:0000259" key="11">
    <source>
        <dbReference type="SMART" id="SM00244"/>
    </source>
</evidence>
<keyword evidence="13" id="KW-1185">Reference proteome</keyword>
<evidence type="ECO:0000256" key="1">
    <source>
        <dbReference type="ARBA" id="ARBA00004648"/>
    </source>
</evidence>
<feature type="signal peptide" evidence="10">
    <location>
        <begin position="1"/>
        <end position="20"/>
    </location>
</feature>
<gene>
    <name evidence="12" type="ORF">GCK32_006320</name>
</gene>
<accession>A0AAN8FL04</accession>
<evidence type="ECO:0000256" key="2">
    <source>
        <dbReference type="ARBA" id="ARBA00008164"/>
    </source>
</evidence>
<keyword evidence="5" id="KW-0735">Signal-anchor</keyword>